<accession>A0A419WTF0</accession>
<keyword evidence="4" id="KW-1185">Reference proteome</keyword>
<dbReference type="OrthoDB" id="9798761at2"/>
<evidence type="ECO:0000259" key="2">
    <source>
        <dbReference type="Pfam" id="PF07510"/>
    </source>
</evidence>
<dbReference type="Proteomes" id="UP000284531">
    <property type="component" value="Unassembled WGS sequence"/>
</dbReference>
<sequence>MQTGKSTVKSIFDGTRIFNIPIYQRAYSWRESNLNDYLTDIINQQPNRPYFYGTFLFHNNGERGDFKIIDIVDGQQRLTTFLLFMSELLKTLNEKKSDKISKRTERIFIKDDDVFKLELSNEDNSFLHDYIFSDKQLGKEKIATPSQRLLLEAKNFFKTKLGDFSLELLEKIYTTITEADVLLYVVDEISEATQIFALLNDRGRPLTDLEAIKSFLMYNIGLTSKNPNQLIGNIQENFSKIYRLIEKHNLVEEDILRYHTVAFEHTSKTNSKAYIKDKISKLVNKHELEKAKESIMSYCLRLKETFEVYVEIQENIENINGLEEFFMIGKVAPFYPLLINAKKKYPNRFEELISYLNKFVFRATLMRLRSSGESYINTRLRNKEDAIGIVDEFTKYNWWNINNRVKASLDYKNYYDWLSKNTVRYVLFTYENELREEKGYPKLTIKEYFKTTPNGARFLNIEHITAKKTKGITFDDDFKENYVNNIGNLVIDYIVPNIRKGNKDTDVKMQEYKQAPLISQNMIDEANCDWSNIEEVKCFINKREQVIKEFIMRTFEIE</sequence>
<feature type="domain" description="GmrSD restriction endonucleases C-terminal" evidence="2">
    <location>
        <begin position="402"/>
        <end position="524"/>
    </location>
</feature>
<protein>
    <submittedName>
        <fullName evidence="3">Uncharacterized protein with ParB-like and HNH nuclease domain</fullName>
    </submittedName>
</protein>
<comment type="caution">
    <text evidence="3">The sequence shown here is derived from an EMBL/GenBank/DDBJ whole genome shotgun (WGS) entry which is preliminary data.</text>
</comment>
<evidence type="ECO:0000259" key="1">
    <source>
        <dbReference type="Pfam" id="PF03235"/>
    </source>
</evidence>
<reference evidence="3 4" key="1">
    <citation type="submission" date="2018-09" db="EMBL/GenBank/DDBJ databases">
        <title>Genomic Encyclopedia of Archaeal and Bacterial Type Strains, Phase II (KMG-II): from individual species to whole genera.</title>
        <authorList>
            <person name="Goeker M."/>
        </authorList>
    </citation>
    <scope>NUCLEOTIDE SEQUENCE [LARGE SCALE GENOMIC DNA]</scope>
    <source>
        <strain evidence="3 4">DSM 21950</strain>
    </source>
</reference>
<dbReference type="Pfam" id="PF07510">
    <property type="entry name" value="GmrSD_C"/>
    <property type="match status" value="1"/>
</dbReference>
<dbReference type="InterPro" id="IPR004919">
    <property type="entry name" value="GmrSD_N"/>
</dbReference>
<organism evidence="3 4">
    <name type="scientific">Marinifilum flexuosum</name>
    <dbReference type="NCBI Taxonomy" id="1117708"/>
    <lineage>
        <taxon>Bacteria</taxon>
        <taxon>Pseudomonadati</taxon>
        <taxon>Bacteroidota</taxon>
        <taxon>Bacteroidia</taxon>
        <taxon>Marinilabiliales</taxon>
        <taxon>Marinifilaceae</taxon>
    </lineage>
</organism>
<dbReference type="AlphaFoldDB" id="A0A419WTF0"/>
<dbReference type="RefSeq" id="WP_120241326.1">
    <property type="nucleotide sequence ID" value="NZ_RAPQ01000011.1"/>
</dbReference>
<proteinExistence type="predicted"/>
<dbReference type="Pfam" id="PF03235">
    <property type="entry name" value="GmrSD_N"/>
    <property type="match status" value="1"/>
</dbReference>
<gene>
    <name evidence="3" type="ORF">BXY64_3614</name>
</gene>
<dbReference type="PANTHER" id="PTHR35149">
    <property type="entry name" value="SLL5132 PROTEIN"/>
    <property type="match status" value="1"/>
</dbReference>
<name>A0A419WTF0_9BACT</name>
<feature type="domain" description="GmrSD restriction endonucleases N-terminal" evidence="1">
    <location>
        <begin position="8"/>
        <end position="217"/>
    </location>
</feature>
<evidence type="ECO:0000313" key="3">
    <source>
        <dbReference type="EMBL" id="RKD98751.1"/>
    </source>
</evidence>
<evidence type="ECO:0000313" key="4">
    <source>
        <dbReference type="Proteomes" id="UP000284531"/>
    </source>
</evidence>
<dbReference type="InterPro" id="IPR011089">
    <property type="entry name" value="GmrSD_C"/>
</dbReference>
<dbReference type="EMBL" id="RAPQ01000011">
    <property type="protein sequence ID" value="RKD98751.1"/>
    <property type="molecule type" value="Genomic_DNA"/>
</dbReference>
<dbReference type="PANTHER" id="PTHR35149:SF2">
    <property type="entry name" value="DUF262 DOMAIN-CONTAINING PROTEIN"/>
    <property type="match status" value="1"/>
</dbReference>